<keyword evidence="2" id="KW-1133">Transmembrane helix</keyword>
<proteinExistence type="predicted"/>
<accession>A0AA88GNT6</accession>
<dbReference type="EMBL" id="PYSW02000018">
    <property type="protein sequence ID" value="KAG2385546.1"/>
    <property type="molecule type" value="Genomic_DNA"/>
</dbReference>
<name>A0AA88GNT6_NAELO</name>
<keyword evidence="2" id="KW-0472">Membrane</keyword>
<dbReference type="AlphaFoldDB" id="A0AA88GNT6"/>
<evidence type="ECO:0000256" key="1">
    <source>
        <dbReference type="SAM" id="MobiDB-lite"/>
    </source>
</evidence>
<organism evidence="3 4">
    <name type="scientific">Naegleria lovaniensis</name>
    <name type="common">Amoeba</name>
    <dbReference type="NCBI Taxonomy" id="51637"/>
    <lineage>
        <taxon>Eukaryota</taxon>
        <taxon>Discoba</taxon>
        <taxon>Heterolobosea</taxon>
        <taxon>Tetramitia</taxon>
        <taxon>Eutetramitia</taxon>
        <taxon>Vahlkampfiidae</taxon>
        <taxon>Naegleria</taxon>
    </lineage>
</organism>
<evidence type="ECO:0000313" key="4">
    <source>
        <dbReference type="Proteomes" id="UP000816034"/>
    </source>
</evidence>
<gene>
    <name evidence="3" type="ORF">C9374_003361</name>
</gene>
<feature type="transmembrane region" description="Helical" evidence="2">
    <location>
        <begin position="423"/>
        <end position="441"/>
    </location>
</feature>
<reference evidence="3 4" key="1">
    <citation type="journal article" date="2018" name="BMC Genomics">
        <title>The genome of Naegleria lovaniensis, the basis for a comparative approach to unravel pathogenicity factors of the human pathogenic amoeba N. fowleri.</title>
        <authorList>
            <person name="Liechti N."/>
            <person name="Schurch N."/>
            <person name="Bruggmann R."/>
            <person name="Wittwer M."/>
        </authorList>
    </citation>
    <scope>NUCLEOTIDE SEQUENCE [LARGE SCALE GENOMIC DNA]</scope>
    <source>
        <strain evidence="3 4">ATCC 30569</strain>
    </source>
</reference>
<feature type="compositionally biased region" description="Basic and acidic residues" evidence="1">
    <location>
        <begin position="1"/>
        <end position="10"/>
    </location>
</feature>
<feature type="region of interest" description="Disordered" evidence="1">
    <location>
        <begin position="1"/>
        <end position="30"/>
    </location>
</feature>
<dbReference type="RefSeq" id="XP_044549539.1">
    <property type="nucleotide sequence ID" value="XM_044692881.1"/>
</dbReference>
<evidence type="ECO:0000313" key="3">
    <source>
        <dbReference type="EMBL" id="KAG2385546.1"/>
    </source>
</evidence>
<sequence>MSKGEEHSPSSKETTMTTAKPPAHHLSKHHDLLQKLSLESKKLFKEELKKFKEQQSEEREKLTLLKSPVRTLWYCLMELKLKVSQLCSHLVQKRLFLTVFIVGLIMSLASLIFTWKFICKEHHHLTRNREMISNIDSFCNNLRISFIEPYNVESIMSYSIIALEWLVLGVLSSIGLGSGLHTFLLYLGPFIAKVTIACTECNSCNFAKYGANSFTCPSTATQGTSMTFWEIVSNVEYEALFWGLGTAIGEIPPFLIARAARKSGSSLESLEDENYDSDEEELSDKKEAPTGISKIWNEWMDWFKSKVETVVESNYTFFFILAMASIPNPLFDLAGLTCGFYLVPFWVFFLATVIGKSIIKANLQTLLIVAIFRKEQLEKIVNFVEDLKLPFIQGKVKAFFENERAKFHPDAIKQATTESSKSILSTIWDFVLILMISWFFVSIVNSTAQGCLMEQQKTALEQFKEQRLHELIKSEQKEKK</sequence>
<dbReference type="GeneID" id="68095816"/>
<keyword evidence="4" id="KW-1185">Reference proteome</keyword>
<comment type="caution">
    <text evidence="3">The sequence shown here is derived from an EMBL/GenBank/DDBJ whole genome shotgun (WGS) entry which is preliminary data.</text>
</comment>
<evidence type="ECO:0000256" key="2">
    <source>
        <dbReference type="SAM" id="Phobius"/>
    </source>
</evidence>
<evidence type="ECO:0008006" key="5">
    <source>
        <dbReference type="Google" id="ProtNLM"/>
    </source>
</evidence>
<feature type="transmembrane region" description="Helical" evidence="2">
    <location>
        <begin position="95"/>
        <end position="118"/>
    </location>
</feature>
<feature type="transmembrane region" description="Helical" evidence="2">
    <location>
        <begin position="333"/>
        <end position="354"/>
    </location>
</feature>
<protein>
    <recommendedName>
        <fullName evidence="5">Vacuole membrane protein 1</fullName>
    </recommendedName>
</protein>
<keyword evidence="2" id="KW-0812">Transmembrane</keyword>
<feature type="transmembrane region" description="Helical" evidence="2">
    <location>
        <begin position="165"/>
        <end position="187"/>
    </location>
</feature>
<dbReference type="Proteomes" id="UP000816034">
    <property type="component" value="Unassembled WGS sequence"/>
</dbReference>